<dbReference type="AlphaFoldDB" id="A0A1X2HV15"/>
<dbReference type="EMBL" id="MCGN01000001">
    <property type="protein sequence ID" value="ORZ03409.1"/>
    <property type="molecule type" value="Genomic_DNA"/>
</dbReference>
<sequence length="181" mass="19913">MSIFSAVVLDANPLAFEPVPVYNNPESSPNQQIPPHSTWAAMVEGALEYCRLAYALCPKETGSVALTVAEKKPNKIPGSYNALPHIQQGLATVRQREPTNGNQDAIGSAIAKAMDSVSPRTHQLHLIVLLMQTQSDEENTFLYRDTGGGQVNDMRYAVLEAHRKITMKQLVSRNNKVVPQF</sequence>
<comment type="caution">
    <text evidence="1">The sequence shown here is derived from an EMBL/GenBank/DDBJ whole genome shotgun (WGS) entry which is preliminary data.</text>
</comment>
<accession>A0A1X2HV15</accession>
<dbReference type="Proteomes" id="UP000242180">
    <property type="component" value="Unassembled WGS sequence"/>
</dbReference>
<dbReference type="OrthoDB" id="5844105at2759"/>
<gene>
    <name evidence="1" type="ORF">BCR43DRAFT_510467</name>
</gene>
<reference evidence="1 2" key="1">
    <citation type="submission" date="2016-07" db="EMBL/GenBank/DDBJ databases">
        <title>Pervasive Adenine N6-methylation of Active Genes in Fungi.</title>
        <authorList>
            <consortium name="DOE Joint Genome Institute"/>
            <person name="Mondo S.J."/>
            <person name="Dannebaum R.O."/>
            <person name="Kuo R.C."/>
            <person name="Labutti K."/>
            <person name="Haridas S."/>
            <person name="Kuo A."/>
            <person name="Salamov A."/>
            <person name="Ahrendt S.R."/>
            <person name="Lipzen A."/>
            <person name="Sullivan W."/>
            <person name="Andreopoulos W.B."/>
            <person name="Clum A."/>
            <person name="Lindquist E."/>
            <person name="Daum C."/>
            <person name="Ramamoorthy G.K."/>
            <person name="Gryganskyi A."/>
            <person name="Culley D."/>
            <person name="Magnuson J.K."/>
            <person name="James T.Y."/>
            <person name="O'Malley M.A."/>
            <person name="Stajich J.E."/>
            <person name="Spatafora J.W."/>
            <person name="Visel A."/>
            <person name="Grigoriev I.V."/>
        </authorList>
    </citation>
    <scope>NUCLEOTIDE SEQUENCE [LARGE SCALE GENOMIC DNA]</scope>
    <source>
        <strain evidence="1 2">NRRL 2496</strain>
    </source>
</reference>
<organism evidence="1 2">
    <name type="scientific">Syncephalastrum racemosum</name>
    <name type="common">Filamentous fungus</name>
    <dbReference type="NCBI Taxonomy" id="13706"/>
    <lineage>
        <taxon>Eukaryota</taxon>
        <taxon>Fungi</taxon>
        <taxon>Fungi incertae sedis</taxon>
        <taxon>Mucoromycota</taxon>
        <taxon>Mucoromycotina</taxon>
        <taxon>Mucoromycetes</taxon>
        <taxon>Mucorales</taxon>
        <taxon>Syncephalastraceae</taxon>
        <taxon>Syncephalastrum</taxon>
    </lineage>
</organism>
<dbReference type="InParanoid" id="A0A1X2HV15"/>
<name>A0A1X2HV15_SYNRA</name>
<evidence type="ECO:0000313" key="1">
    <source>
        <dbReference type="EMBL" id="ORZ03409.1"/>
    </source>
</evidence>
<protein>
    <submittedName>
        <fullName evidence="1">Uncharacterized protein</fullName>
    </submittedName>
</protein>
<keyword evidence="2" id="KW-1185">Reference proteome</keyword>
<evidence type="ECO:0000313" key="2">
    <source>
        <dbReference type="Proteomes" id="UP000242180"/>
    </source>
</evidence>
<proteinExistence type="predicted"/>